<dbReference type="Proteomes" id="UP000198956">
    <property type="component" value="Unassembled WGS sequence"/>
</dbReference>
<accession>A0A1G7XRG5</accession>
<organism evidence="2 3">
    <name type="scientific">Aneurinibacillus thermoaerophilus</name>
    <dbReference type="NCBI Taxonomy" id="143495"/>
    <lineage>
        <taxon>Bacteria</taxon>
        <taxon>Bacillati</taxon>
        <taxon>Bacillota</taxon>
        <taxon>Bacilli</taxon>
        <taxon>Bacillales</taxon>
        <taxon>Paenibacillaceae</taxon>
        <taxon>Aneurinibacillus group</taxon>
        <taxon>Aneurinibacillus</taxon>
    </lineage>
</organism>
<evidence type="ECO:0000313" key="2">
    <source>
        <dbReference type="EMBL" id="SDG86779.1"/>
    </source>
</evidence>
<keyword evidence="1" id="KW-0472">Membrane</keyword>
<dbReference type="InterPro" id="IPR024419">
    <property type="entry name" value="YvrJ"/>
</dbReference>
<protein>
    <submittedName>
        <fullName evidence="2">YvrJ protein family protein</fullName>
    </submittedName>
</protein>
<dbReference type="EMBL" id="FNDE01000004">
    <property type="protein sequence ID" value="SDG86779.1"/>
    <property type="molecule type" value="Genomic_DNA"/>
</dbReference>
<feature type="transmembrane region" description="Helical" evidence="1">
    <location>
        <begin position="6"/>
        <end position="24"/>
    </location>
</feature>
<proteinExistence type="predicted"/>
<name>A0A1G7XRG5_ANETH</name>
<dbReference type="AlphaFoldDB" id="A0A1G7XRG5"/>
<sequence length="49" mass="5573">MVNEWVAFISNVGFPVTITLYLLVRIEAKLEQLASSITQLTQTLYSIKE</sequence>
<gene>
    <name evidence="2" type="ORF">SAMN04489735_1004147</name>
</gene>
<evidence type="ECO:0000256" key="1">
    <source>
        <dbReference type="SAM" id="Phobius"/>
    </source>
</evidence>
<reference evidence="2 3" key="1">
    <citation type="submission" date="2016-10" db="EMBL/GenBank/DDBJ databases">
        <authorList>
            <person name="de Groot N.N."/>
        </authorList>
    </citation>
    <scope>NUCLEOTIDE SEQUENCE [LARGE SCALE GENOMIC DNA]</scope>
    <source>
        <strain evidence="2 3">L 420-91</strain>
    </source>
</reference>
<evidence type="ECO:0000313" key="3">
    <source>
        <dbReference type="Proteomes" id="UP000198956"/>
    </source>
</evidence>
<dbReference type="Pfam" id="PF12841">
    <property type="entry name" value="YvrJ"/>
    <property type="match status" value="1"/>
</dbReference>
<keyword evidence="1" id="KW-0812">Transmembrane</keyword>
<keyword evidence="1" id="KW-1133">Transmembrane helix</keyword>